<evidence type="ECO:0000313" key="12">
    <source>
        <dbReference type="EMBL" id="CAH3025592.1"/>
    </source>
</evidence>
<evidence type="ECO:0000259" key="10">
    <source>
        <dbReference type="PROSITE" id="PS50144"/>
    </source>
</evidence>
<dbReference type="InterPro" id="IPR017907">
    <property type="entry name" value="Znf_RING_CS"/>
</dbReference>
<dbReference type="SUPFAM" id="SSF49599">
    <property type="entry name" value="TRAF domain-like"/>
    <property type="match status" value="3"/>
</dbReference>
<keyword evidence="2" id="KW-0963">Cytoplasm</keyword>
<dbReference type="InterPro" id="IPR008974">
    <property type="entry name" value="TRAF-like"/>
</dbReference>
<feature type="domain" description="TRAF-type" evidence="11">
    <location>
        <begin position="136"/>
        <end position="179"/>
    </location>
</feature>
<evidence type="ECO:0000256" key="1">
    <source>
        <dbReference type="ARBA" id="ARBA00004496"/>
    </source>
</evidence>
<feature type="domain" description="TRAF-type" evidence="11">
    <location>
        <begin position="191"/>
        <end position="247"/>
    </location>
</feature>
<keyword evidence="8" id="KW-0175">Coiled coil</keyword>
<evidence type="ECO:0000256" key="4">
    <source>
        <dbReference type="ARBA" id="ARBA00022737"/>
    </source>
</evidence>
<dbReference type="PROSITE" id="PS00518">
    <property type="entry name" value="ZF_RING_1"/>
    <property type="match status" value="1"/>
</dbReference>
<evidence type="ECO:0008006" key="14">
    <source>
        <dbReference type="Google" id="ProtNLM"/>
    </source>
</evidence>
<dbReference type="Gene3D" id="3.30.40.10">
    <property type="entry name" value="Zinc/RING finger domain, C3HC4 (zinc finger)"/>
    <property type="match status" value="3"/>
</dbReference>
<name>A0ABN8M7P0_9CNID</name>
<feature type="zinc finger region" description="TRAF-type" evidence="7">
    <location>
        <begin position="191"/>
        <end position="247"/>
    </location>
</feature>
<evidence type="ECO:0000256" key="3">
    <source>
        <dbReference type="ARBA" id="ARBA00022723"/>
    </source>
</evidence>
<keyword evidence="4" id="KW-0677">Repeat</keyword>
<evidence type="ECO:0000256" key="5">
    <source>
        <dbReference type="ARBA" id="ARBA00022771"/>
    </source>
</evidence>
<feature type="domain" description="MATH" evidence="10">
    <location>
        <begin position="307"/>
        <end position="453"/>
    </location>
</feature>
<dbReference type="SUPFAM" id="SSF57850">
    <property type="entry name" value="RING/U-box"/>
    <property type="match status" value="1"/>
</dbReference>
<evidence type="ECO:0000313" key="13">
    <source>
        <dbReference type="Proteomes" id="UP001159427"/>
    </source>
</evidence>
<dbReference type="SMART" id="SM00184">
    <property type="entry name" value="RING"/>
    <property type="match status" value="1"/>
</dbReference>
<dbReference type="PROSITE" id="PS50144">
    <property type="entry name" value="MATH"/>
    <property type="match status" value="1"/>
</dbReference>
<dbReference type="InterPro" id="IPR001293">
    <property type="entry name" value="Znf_TRAF"/>
</dbReference>
<dbReference type="Pfam" id="PF13923">
    <property type="entry name" value="zf-C3HC4_2"/>
    <property type="match status" value="1"/>
</dbReference>
<comment type="subcellular location">
    <subcellularLocation>
        <location evidence="1">Cytoplasm</location>
    </subcellularLocation>
</comment>
<proteinExistence type="predicted"/>
<dbReference type="InterPro" id="IPR002083">
    <property type="entry name" value="MATH/TRAF_dom"/>
</dbReference>
<dbReference type="PANTHER" id="PTHR10131:SF148">
    <property type="entry name" value="TNF RECEPTOR-ASSOCIATED FACTOR"/>
    <property type="match status" value="1"/>
</dbReference>
<dbReference type="SMART" id="SM00061">
    <property type="entry name" value="MATH"/>
    <property type="match status" value="1"/>
</dbReference>
<keyword evidence="6 7" id="KW-0862">Zinc</keyword>
<dbReference type="Pfam" id="PF02176">
    <property type="entry name" value="zf-TRAF"/>
    <property type="match status" value="1"/>
</dbReference>
<dbReference type="Proteomes" id="UP001159427">
    <property type="component" value="Unassembled WGS sequence"/>
</dbReference>
<comment type="caution">
    <text evidence="12">The sequence shown here is derived from an EMBL/GenBank/DDBJ whole genome shotgun (WGS) entry which is preliminary data.</text>
</comment>
<evidence type="ECO:0000259" key="9">
    <source>
        <dbReference type="PROSITE" id="PS50089"/>
    </source>
</evidence>
<dbReference type="PROSITE" id="PS50145">
    <property type="entry name" value="ZF_TRAF"/>
    <property type="match status" value="2"/>
</dbReference>
<dbReference type="InterPro" id="IPR013083">
    <property type="entry name" value="Znf_RING/FYVE/PHD"/>
</dbReference>
<dbReference type="InterPro" id="IPR049342">
    <property type="entry name" value="TRAF1-6_MATH_dom"/>
</dbReference>
<keyword evidence="3 7" id="KW-0479">Metal-binding</keyword>
<evidence type="ECO:0000256" key="7">
    <source>
        <dbReference type="PROSITE-ProRule" id="PRU00207"/>
    </source>
</evidence>
<keyword evidence="13" id="KW-1185">Reference proteome</keyword>
<dbReference type="PANTHER" id="PTHR10131">
    <property type="entry name" value="TNF RECEPTOR ASSOCIATED FACTOR"/>
    <property type="match status" value="1"/>
</dbReference>
<accession>A0ABN8M7P0</accession>
<protein>
    <recommendedName>
        <fullName evidence="14">TNF receptor-associated factor</fullName>
    </recommendedName>
</protein>
<keyword evidence="5 7" id="KW-0863">Zinc-finger</keyword>
<dbReference type="Gene3D" id="2.60.210.10">
    <property type="entry name" value="Apoptosis, Tumor Necrosis Factor Receptor Associated Protein 2, Chain A"/>
    <property type="match status" value="1"/>
</dbReference>
<gene>
    <name evidence="12" type="ORF">PEVE_00026602</name>
</gene>
<dbReference type="EMBL" id="CALNXI010000361">
    <property type="protein sequence ID" value="CAH3025592.1"/>
    <property type="molecule type" value="Genomic_DNA"/>
</dbReference>
<evidence type="ECO:0000259" key="11">
    <source>
        <dbReference type="PROSITE" id="PS50145"/>
    </source>
</evidence>
<dbReference type="PIRSF" id="PIRSF015614">
    <property type="entry name" value="TRAF"/>
    <property type="match status" value="1"/>
</dbReference>
<dbReference type="PROSITE" id="PS50089">
    <property type="entry name" value="ZF_RING_2"/>
    <property type="match status" value="1"/>
</dbReference>
<feature type="non-terminal residue" evidence="12">
    <location>
        <position position="1"/>
    </location>
</feature>
<dbReference type="InterPro" id="IPR001841">
    <property type="entry name" value="Znf_RING"/>
</dbReference>
<organism evidence="12 13">
    <name type="scientific">Porites evermanni</name>
    <dbReference type="NCBI Taxonomy" id="104178"/>
    <lineage>
        <taxon>Eukaryota</taxon>
        <taxon>Metazoa</taxon>
        <taxon>Cnidaria</taxon>
        <taxon>Anthozoa</taxon>
        <taxon>Hexacorallia</taxon>
        <taxon>Scleractinia</taxon>
        <taxon>Fungiina</taxon>
        <taxon>Poritidae</taxon>
        <taxon>Porites</taxon>
    </lineage>
</organism>
<evidence type="ECO:0000256" key="2">
    <source>
        <dbReference type="ARBA" id="ARBA00022490"/>
    </source>
</evidence>
<sequence>LQCFARRHSFAADMMRTNVLSEAVEKRADLPCGYEEDFVNPVDDDLQCSICQLTLRNPVLTRCGHRFCRGCLERHMSNRQECQQSVCNCPVDREELDCDKDIFPDRATERKILSLCVKCSSTGCEWTGELREKEDHLLSCSFKLISCPNVNCAVKTTRQKMDEHVATVCEWRMVTCDHCSEPHPKCLLKEHADNCKRKPEECLNGCGELLAREEIAAHIDNNCPLTLIYCPYSQIGCDTKIQRKEVEDHLQTSTTFHIELTLKNLKAATEKLDSLQKQVQELTVTNSTLRMKVDEQSKTIARLNEESSSFVWKVTEFWKILRQAKSERNKRIKSEPFYAGRRGYKLRLCIEPDGNQSKRNRYLSVYILLMKGGFDGMLPWPFRQKVTFTLIDQKDQLSSRFNVVRSFYATFSTGRPLAEEVDESHGIARFISHSNLSLFRYVVDETLFIQVKIDPIDF</sequence>
<feature type="zinc finger region" description="TRAF-type" evidence="7">
    <location>
        <begin position="136"/>
        <end position="179"/>
    </location>
</feature>
<evidence type="ECO:0000256" key="6">
    <source>
        <dbReference type="ARBA" id="ARBA00022833"/>
    </source>
</evidence>
<feature type="domain" description="RING-type" evidence="9">
    <location>
        <begin position="48"/>
        <end position="93"/>
    </location>
</feature>
<evidence type="ECO:0000256" key="8">
    <source>
        <dbReference type="SAM" id="Coils"/>
    </source>
</evidence>
<feature type="coiled-coil region" evidence="8">
    <location>
        <begin position="258"/>
        <end position="306"/>
    </location>
</feature>
<dbReference type="Pfam" id="PF21355">
    <property type="entry name" value="TRAF-mep_MATH"/>
    <property type="match status" value="1"/>
</dbReference>
<reference evidence="12 13" key="1">
    <citation type="submission" date="2022-05" db="EMBL/GenBank/DDBJ databases">
        <authorList>
            <consortium name="Genoscope - CEA"/>
            <person name="William W."/>
        </authorList>
    </citation>
    <scope>NUCLEOTIDE SEQUENCE [LARGE SCALE GENOMIC DNA]</scope>
</reference>
<dbReference type="InterPro" id="IPR012227">
    <property type="entry name" value="TNF_rcpt-assoc_TRAF_met"/>
</dbReference>